<gene>
    <name evidence="2" type="ORF">GGQ64_001190</name>
</gene>
<dbReference type="SUPFAM" id="SSF55729">
    <property type="entry name" value="Acyl-CoA N-acyltransferases (Nat)"/>
    <property type="match status" value="1"/>
</dbReference>
<protein>
    <recommendedName>
        <fullName evidence="1">N-acetyltransferase domain-containing protein</fullName>
    </recommendedName>
</protein>
<evidence type="ECO:0000259" key="1">
    <source>
        <dbReference type="PROSITE" id="PS51186"/>
    </source>
</evidence>
<dbReference type="InterPro" id="IPR000182">
    <property type="entry name" value="GNAT_dom"/>
</dbReference>
<reference evidence="2 3" key="1">
    <citation type="submission" date="2020-08" db="EMBL/GenBank/DDBJ databases">
        <title>Genomic Encyclopedia of Type Strains, Phase IV (KMG-IV): sequencing the most valuable type-strain genomes for metagenomic binning, comparative biology and taxonomic classification.</title>
        <authorList>
            <person name="Goeker M."/>
        </authorList>
    </citation>
    <scope>NUCLEOTIDE SEQUENCE [LARGE SCALE GENOMIC DNA]</scope>
    <source>
        <strain evidence="2 3">DSM 100211</strain>
    </source>
</reference>
<dbReference type="Gene3D" id="3.40.630.30">
    <property type="match status" value="1"/>
</dbReference>
<dbReference type="PROSITE" id="PS51186">
    <property type="entry name" value="GNAT"/>
    <property type="match status" value="1"/>
</dbReference>
<comment type="caution">
    <text evidence="2">The sequence shown here is derived from an EMBL/GenBank/DDBJ whole genome shotgun (WGS) entry which is preliminary data.</text>
</comment>
<dbReference type="Pfam" id="PF00583">
    <property type="entry name" value="Acetyltransf_1"/>
    <property type="match status" value="1"/>
</dbReference>
<accession>A0A7W6DA41</accession>
<evidence type="ECO:0000313" key="3">
    <source>
        <dbReference type="Proteomes" id="UP000574761"/>
    </source>
</evidence>
<sequence>MSDWSLPKEEIIEAKAFIDMFEVAPAFLVETAELAWMRIGEGCAVSLPSAPAMGLNRILAVRDRDDLERAYQWLSGRKGKRYVQIDEASAPTEILQWLKERGMEKQGNGWAKLTLPASSATLLPAGTVTTRLAGPGDAALFAETMCRGFGFDRGLEPFWAGIIGKPRWNCFIAWLDDTPVATGAMYMDDGYAWLGGGATIAEYRNRGAQAALINARLEAGLSQGVSVFSVETEQPEQGRERGSTSYSNLRKAGFRQVYTRQNFRLKD</sequence>
<dbReference type="Proteomes" id="UP000574761">
    <property type="component" value="Unassembled WGS sequence"/>
</dbReference>
<evidence type="ECO:0000313" key="2">
    <source>
        <dbReference type="EMBL" id="MBB3976003.1"/>
    </source>
</evidence>
<name>A0A7W6DA41_9HYPH</name>
<dbReference type="RefSeq" id="WP_183800450.1">
    <property type="nucleotide sequence ID" value="NZ_JACIEE010000002.1"/>
</dbReference>
<feature type="domain" description="N-acetyltransferase" evidence="1">
    <location>
        <begin position="128"/>
        <end position="267"/>
    </location>
</feature>
<organism evidence="2 3">
    <name type="scientific">Mycoplana azooxidifex</name>
    <dbReference type="NCBI Taxonomy" id="1636188"/>
    <lineage>
        <taxon>Bacteria</taxon>
        <taxon>Pseudomonadati</taxon>
        <taxon>Pseudomonadota</taxon>
        <taxon>Alphaproteobacteria</taxon>
        <taxon>Hyphomicrobiales</taxon>
        <taxon>Rhizobiaceae</taxon>
        <taxon>Mycoplana</taxon>
    </lineage>
</organism>
<proteinExistence type="predicted"/>
<dbReference type="EMBL" id="JACIEE010000002">
    <property type="protein sequence ID" value="MBB3976003.1"/>
    <property type="molecule type" value="Genomic_DNA"/>
</dbReference>
<dbReference type="AlphaFoldDB" id="A0A7W6DA41"/>
<dbReference type="GO" id="GO:0016747">
    <property type="term" value="F:acyltransferase activity, transferring groups other than amino-acyl groups"/>
    <property type="evidence" value="ECO:0007669"/>
    <property type="project" value="InterPro"/>
</dbReference>
<dbReference type="InterPro" id="IPR016181">
    <property type="entry name" value="Acyl_CoA_acyltransferase"/>
</dbReference>
<keyword evidence="3" id="KW-1185">Reference proteome</keyword>
<dbReference type="CDD" id="cd04301">
    <property type="entry name" value="NAT_SF"/>
    <property type="match status" value="1"/>
</dbReference>